<feature type="region of interest" description="Disordered" evidence="1">
    <location>
        <begin position="1"/>
        <end position="22"/>
    </location>
</feature>
<dbReference type="AlphaFoldDB" id="A0AAV4NYU1"/>
<name>A0AAV4NYU1_CAEEX</name>
<dbReference type="Proteomes" id="UP001054945">
    <property type="component" value="Unassembled WGS sequence"/>
</dbReference>
<comment type="caution">
    <text evidence="2">The sequence shown here is derived from an EMBL/GenBank/DDBJ whole genome shotgun (WGS) entry which is preliminary data.</text>
</comment>
<accession>A0AAV4NYU1</accession>
<evidence type="ECO:0000256" key="1">
    <source>
        <dbReference type="SAM" id="MobiDB-lite"/>
    </source>
</evidence>
<reference evidence="2 3" key="1">
    <citation type="submission" date="2021-06" db="EMBL/GenBank/DDBJ databases">
        <title>Caerostris extrusa draft genome.</title>
        <authorList>
            <person name="Kono N."/>
            <person name="Arakawa K."/>
        </authorList>
    </citation>
    <scope>NUCLEOTIDE SEQUENCE [LARGE SCALE GENOMIC DNA]</scope>
</reference>
<evidence type="ECO:0000313" key="3">
    <source>
        <dbReference type="Proteomes" id="UP001054945"/>
    </source>
</evidence>
<keyword evidence="3" id="KW-1185">Reference proteome</keyword>
<dbReference type="EMBL" id="BPLR01021433">
    <property type="protein sequence ID" value="GIX89528.1"/>
    <property type="molecule type" value="Genomic_DNA"/>
</dbReference>
<proteinExistence type="predicted"/>
<organism evidence="2 3">
    <name type="scientific">Caerostris extrusa</name>
    <name type="common">Bark spider</name>
    <name type="synonym">Caerostris bankana</name>
    <dbReference type="NCBI Taxonomy" id="172846"/>
    <lineage>
        <taxon>Eukaryota</taxon>
        <taxon>Metazoa</taxon>
        <taxon>Ecdysozoa</taxon>
        <taxon>Arthropoda</taxon>
        <taxon>Chelicerata</taxon>
        <taxon>Arachnida</taxon>
        <taxon>Araneae</taxon>
        <taxon>Araneomorphae</taxon>
        <taxon>Entelegynae</taxon>
        <taxon>Araneoidea</taxon>
        <taxon>Araneidae</taxon>
        <taxon>Caerostris</taxon>
    </lineage>
</organism>
<evidence type="ECO:0000313" key="2">
    <source>
        <dbReference type="EMBL" id="GIX89528.1"/>
    </source>
</evidence>
<feature type="compositionally biased region" description="Polar residues" evidence="1">
    <location>
        <begin position="9"/>
        <end position="21"/>
    </location>
</feature>
<sequence length="79" mass="8999">MEPKGYQINYKTSRSSPTTDSRVVFTHPRINPRRGVPSLIKCFLLRPKQKVQEAGFPRALSLHNEMAASFCSSLVHQEK</sequence>
<gene>
    <name evidence="2" type="ORF">CEXT_623451</name>
</gene>
<protein>
    <submittedName>
        <fullName evidence="2">Uncharacterized protein</fullName>
    </submittedName>
</protein>